<reference evidence="2" key="1">
    <citation type="submission" date="2018-08" db="EMBL/GenBank/DDBJ databases">
        <title>Identification of Burkholderia cepacia strains that express a Burkholderia pseudomallei-like capsular polysaccharide.</title>
        <authorList>
            <person name="Burtnick M.N."/>
            <person name="Vongsouvath M."/>
            <person name="Newton P."/>
            <person name="Wuthiekanun V."/>
            <person name="Limmathurotsakul D."/>
            <person name="Brett P.J."/>
            <person name="Chantratita N."/>
            <person name="Dance D.A."/>
        </authorList>
    </citation>
    <scope>NUCLEOTIDE SEQUENCE</scope>
    <source>
        <strain evidence="2">SBXCC001</strain>
    </source>
</reference>
<dbReference type="Pfam" id="PF02954">
    <property type="entry name" value="HTH_8"/>
    <property type="match status" value="1"/>
</dbReference>
<evidence type="ECO:0000313" key="2">
    <source>
        <dbReference type="EMBL" id="MDW9257266.1"/>
    </source>
</evidence>
<dbReference type="Proteomes" id="UP001272137">
    <property type="component" value="Unassembled WGS sequence"/>
</dbReference>
<name>A0AAW9D621_BURTH</name>
<dbReference type="SUPFAM" id="SSF46689">
    <property type="entry name" value="Homeodomain-like"/>
    <property type="match status" value="1"/>
</dbReference>
<dbReference type="Gene3D" id="1.10.10.60">
    <property type="entry name" value="Homeodomain-like"/>
    <property type="match status" value="1"/>
</dbReference>
<evidence type="ECO:0000259" key="1">
    <source>
        <dbReference type="Pfam" id="PF02954"/>
    </source>
</evidence>
<comment type="caution">
    <text evidence="2">The sequence shown here is derived from an EMBL/GenBank/DDBJ whole genome shotgun (WGS) entry which is preliminary data.</text>
</comment>
<dbReference type="InterPro" id="IPR009057">
    <property type="entry name" value="Homeodomain-like_sf"/>
</dbReference>
<gene>
    <name evidence="2" type="ORF">C7S16_2450</name>
</gene>
<dbReference type="InterPro" id="IPR002197">
    <property type="entry name" value="HTH_Fis"/>
</dbReference>
<accession>A0AAW9D621</accession>
<dbReference type="GO" id="GO:0043565">
    <property type="term" value="F:sequence-specific DNA binding"/>
    <property type="evidence" value="ECO:0007669"/>
    <property type="project" value="InterPro"/>
</dbReference>
<dbReference type="EMBL" id="QXCT01000002">
    <property type="protein sequence ID" value="MDW9257266.1"/>
    <property type="molecule type" value="Genomic_DNA"/>
</dbReference>
<feature type="domain" description="DNA binding HTH" evidence="1">
    <location>
        <begin position="15"/>
        <end position="52"/>
    </location>
</feature>
<sequence length="60" mass="6355">MTQHATALAQARDIAEHRALEASLPRHRGHLAEAATELGASCTALSRLMAKYGLPACSVE</sequence>
<dbReference type="AlphaFoldDB" id="A0AAW9D621"/>
<evidence type="ECO:0000313" key="3">
    <source>
        <dbReference type="Proteomes" id="UP001272137"/>
    </source>
</evidence>
<protein>
    <submittedName>
        <fullName evidence="2">Bacterial regulatory, Fis family protein</fullName>
    </submittedName>
</protein>
<proteinExistence type="predicted"/>
<organism evidence="2 3">
    <name type="scientific">Burkholderia thailandensis</name>
    <dbReference type="NCBI Taxonomy" id="57975"/>
    <lineage>
        <taxon>Bacteria</taxon>
        <taxon>Pseudomonadati</taxon>
        <taxon>Pseudomonadota</taxon>
        <taxon>Betaproteobacteria</taxon>
        <taxon>Burkholderiales</taxon>
        <taxon>Burkholderiaceae</taxon>
        <taxon>Burkholderia</taxon>
        <taxon>pseudomallei group</taxon>
    </lineage>
</organism>